<accession>A0ABQ5R5S5</accession>
<protein>
    <recommendedName>
        <fullName evidence="3">Cas10/Cmr2 second palm domain-containing protein</fullName>
    </recommendedName>
</protein>
<dbReference type="InterPro" id="IPR054767">
    <property type="entry name" value="Cas10-Cmr2_palm2"/>
</dbReference>
<gene>
    <name evidence="4" type="ORF">Pa4123_61820</name>
</gene>
<organism evidence="4 5">
    <name type="scientific">Phytohabitans aurantiacus</name>
    <dbReference type="NCBI Taxonomy" id="3016789"/>
    <lineage>
        <taxon>Bacteria</taxon>
        <taxon>Bacillati</taxon>
        <taxon>Actinomycetota</taxon>
        <taxon>Actinomycetes</taxon>
        <taxon>Micromonosporales</taxon>
        <taxon>Micromonosporaceae</taxon>
    </lineage>
</organism>
<evidence type="ECO:0000313" key="5">
    <source>
        <dbReference type="Proteomes" id="UP001144280"/>
    </source>
</evidence>
<dbReference type="Pfam" id="PF22335">
    <property type="entry name" value="Cas10-Cmr2_palm2"/>
    <property type="match status" value="1"/>
</dbReference>
<evidence type="ECO:0000256" key="1">
    <source>
        <dbReference type="ARBA" id="ARBA00022741"/>
    </source>
</evidence>
<name>A0ABQ5R5S5_9ACTN</name>
<dbReference type="Proteomes" id="UP001144280">
    <property type="component" value="Unassembled WGS sequence"/>
</dbReference>
<keyword evidence="5" id="KW-1185">Reference proteome</keyword>
<keyword evidence="2" id="KW-0051">Antiviral defense</keyword>
<evidence type="ECO:0000256" key="2">
    <source>
        <dbReference type="ARBA" id="ARBA00023118"/>
    </source>
</evidence>
<dbReference type="EMBL" id="BSDI01000038">
    <property type="protein sequence ID" value="GLI00906.1"/>
    <property type="molecule type" value="Genomic_DNA"/>
</dbReference>
<comment type="caution">
    <text evidence="4">The sequence shown here is derived from an EMBL/GenBank/DDBJ whole genome shotgun (WGS) entry which is preliminary data.</text>
</comment>
<evidence type="ECO:0000259" key="3">
    <source>
        <dbReference type="Pfam" id="PF22335"/>
    </source>
</evidence>
<proteinExistence type="predicted"/>
<feature type="domain" description="Cas10/Cmr2 second palm" evidence="3">
    <location>
        <begin position="223"/>
        <end position="366"/>
    </location>
</feature>
<dbReference type="InterPro" id="IPR043128">
    <property type="entry name" value="Rev_trsase/Diguanyl_cyclase"/>
</dbReference>
<keyword evidence="1" id="KW-0547">Nucleotide-binding</keyword>
<dbReference type="Gene3D" id="3.30.70.270">
    <property type="match status" value="1"/>
</dbReference>
<evidence type="ECO:0000313" key="4">
    <source>
        <dbReference type="EMBL" id="GLI00906.1"/>
    </source>
</evidence>
<sequence>MMTYLDVGVRRIQPYLGRTPDLKGRRGASAWLSDATDRDKLVEWVRRHPVLGPAGVRVNEQAGQADGVVPLCLPPQSDARIVAQEVFDYLHDRLPALDLAASWAAADSYVEAHRSWKNTPDPAAVARSGPPVADFPPLESCGQCRVDPGLRRSEIHEKEPWLCADCLQRYHERYRSPGLRDGAVPVGAELDLLTRLGLGHSQVSADFAELAALGDEHSNGNHLATVFVDGNGIGALFDRVIASGDPDAKARMSRAVSEATREALYEATAAVCEGQVGAKVPVIPHVVGGDDVLVSVVADRAWRFVASYLRAFSRLLAADSTVRPFVTSGDDEETGASAGVVFAHSAFPFRRAVELADEAKDAAKRAYEGRLPALLWLDVTREGEQPPMHRQGWTLRDLERHDEAIRALRGVPPAGRSVLERLVDIDDPALSSARIHEYARRLDRGAVIEPFLEDGVAAGRIADALALARWWR</sequence>
<reference evidence="4" key="1">
    <citation type="submission" date="2022-12" db="EMBL/GenBank/DDBJ databases">
        <title>New Phytohabitans aurantiacus sp. RD004123 nov., an actinomycete isolated from soil.</title>
        <authorList>
            <person name="Triningsih D.W."/>
            <person name="Harunari E."/>
            <person name="Igarashi Y."/>
        </authorList>
    </citation>
    <scope>NUCLEOTIDE SEQUENCE</scope>
    <source>
        <strain evidence="4">RD004123</strain>
    </source>
</reference>